<dbReference type="Pfam" id="PF13842">
    <property type="entry name" value="zf-Tnp_2"/>
    <property type="match status" value="1"/>
</dbReference>
<evidence type="ECO:0000313" key="2">
    <source>
        <dbReference type="EMBL" id="KOX75855.1"/>
    </source>
</evidence>
<reference evidence="2 3" key="1">
    <citation type="submission" date="2015-07" db="EMBL/GenBank/DDBJ databases">
        <title>The genome of Melipona quadrifasciata.</title>
        <authorList>
            <person name="Pan H."/>
            <person name="Kapheim K."/>
        </authorList>
    </citation>
    <scope>NUCLEOTIDE SEQUENCE [LARGE SCALE GENOMIC DNA]</scope>
    <source>
        <strain evidence="2">0111107301</strain>
        <tissue evidence="2">Whole body</tissue>
    </source>
</reference>
<evidence type="ECO:0000313" key="3">
    <source>
        <dbReference type="Proteomes" id="UP000053105"/>
    </source>
</evidence>
<gene>
    <name evidence="2" type="ORF">WN51_13339</name>
</gene>
<keyword evidence="3" id="KW-1185">Reference proteome</keyword>
<dbReference type="AlphaFoldDB" id="A0A0M9A2C4"/>
<name>A0A0M9A2C4_9HYME</name>
<dbReference type="EMBL" id="KQ435757">
    <property type="protein sequence ID" value="KOX75855.1"/>
    <property type="molecule type" value="Genomic_DNA"/>
</dbReference>
<sequence length="58" mass="6859">MKTHLERITRSGEKNIHRNVVVCKVHGKHTDTSFICKFCRVPLCKGHCFTIYHTKQKY</sequence>
<dbReference type="InterPro" id="IPR032718">
    <property type="entry name" value="PGBD4_Znf_C"/>
</dbReference>
<accession>A0A0M9A2C4</accession>
<dbReference type="OrthoDB" id="75807at2759"/>
<feature type="domain" description="PiggyBac transposable element-derived protein 4 C-terminal zinc-finger" evidence="1">
    <location>
        <begin position="3"/>
        <end position="53"/>
    </location>
</feature>
<dbReference type="Proteomes" id="UP000053105">
    <property type="component" value="Unassembled WGS sequence"/>
</dbReference>
<organism evidence="2 3">
    <name type="scientific">Melipona quadrifasciata</name>
    <dbReference type="NCBI Taxonomy" id="166423"/>
    <lineage>
        <taxon>Eukaryota</taxon>
        <taxon>Metazoa</taxon>
        <taxon>Ecdysozoa</taxon>
        <taxon>Arthropoda</taxon>
        <taxon>Hexapoda</taxon>
        <taxon>Insecta</taxon>
        <taxon>Pterygota</taxon>
        <taxon>Neoptera</taxon>
        <taxon>Endopterygota</taxon>
        <taxon>Hymenoptera</taxon>
        <taxon>Apocrita</taxon>
        <taxon>Aculeata</taxon>
        <taxon>Apoidea</taxon>
        <taxon>Anthophila</taxon>
        <taxon>Apidae</taxon>
        <taxon>Melipona</taxon>
    </lineage>
</organism>
<protein>
    <recommendedName>
        <fullName evidence="1">PiggyBac transposable element-derived protein 4 C-terminal zinc-finger domain-containing protein</fullName>
    </recommendedName>
</protein>
<proteinExistence type="predicted"/>
<evidence type="ECO:0000259" key="1">
    <source>
        <dbReference type="Pfam" id="PF13842"/>
    </source>
</evidence>